<dbReference type="InterPro" id="IPR029044">
    <property type="entry name" value="Nucleotide-diphossugar_trans"/>
</dbReference>
<keyword evidence="2" id="KW-1185">Reference proteome</keyword>
<dbReference type="Proteomes" id="UP001061361">
    <property type="component" value="Chromosome"/>
</dbReference>
<gene>
    <name evidence="1" type="ORF">JCM14722_04640</name>
</gene>
<proteinExistence type="predicted"/>
<sequence length="301" mass="33640">MRSRNRVSIIVSDLETHPGLPRLLQSISRQSAGLSEVEILVAGNGTHSPSDLAAWQAITGLNDIRIHDCDPSATPASVRNQAADAATGDKLLFLRPDYRLDPKYLTTASSVFEDHPDTDVMYCDYIRLAPGNTGARPGMVQLPAFRPALLQARGFLGPGALMTRRAWESTEGFRENPVYRDWDLWIQAALAGNEFYHVSYPLASCEHRKVSFRERAEDGRCKAMIVIRNQGFFHMHTLRWALGYLRGEKWAEAFGFMTIPGPVDVTRMMHDHAMRTIGTDILAEEAIRQFEASPDPACANR</sequence>
<reference evidence="1" key="1">
    <citation type="submission" date="2022-08" db="EMBL/GenBank/DDBJ databases">
        <title>Genome Sequence of the sulphate-reducing bacterium, Pseudodesulfovibrio portus JCM14722.</title>
        <authorList>
            <person name="Kondo R."/>
            <person name="Kataoka T."/>
        </authorList>
    </citation>
    <scope>NUCLEOTIDE SEQUENCE</scope>
    <source>
        <strain evidence="1">JCM 14722</strain>
    </source>
</reference>
<name>A0ABN6RQ17_9BACT</name>
<dbReference type="EMBL" id="AP026708">
    <property type="protein sequence ID" value="BDQ32922.1"/>
    <property type="molecule type" value="Genomic_DNA"/>
</dbReference>
<protein>
    <recommendedName>
        <fullName evidence="3">Glycosyl transferase family 2</fullName>
    </recommendedName>
</protein>
<accession>A0ABN6RQ17</accession>
<evidence type="ECO:0000313" key="1">
    <source>
        <dbReference type="EMBL" id="BDQ32922.1"/>
    </source>
</evidence>
<dbReference type="InterPro" id="IPR050834">
    <property type="entry name" value="Glycosyltransf_2"/>
</dbReference>
<dbReference type="SUPFAM" id="SSF53448">
    <property type="entry name" value="Nucleotide-diphospho-sugar transferases"/>
    <property type="match status" value="1"/>
</dbReference>
<dbReference type="PANTHER" id="PTHR43685">
    <property type="entry name" value="GLYCOSYLTRANSFERASE"/>
    <property type="match status" value="1"/>
</dbReference>
<dbReference type="RefSeq" id="WP_264982981.1">
    <property type="nucleotide sequence ID" value="NZ_AP026708.1"/>
</dbReference>
<dbReference type="CDD" id="cd00761">
    <property type="entry name" value="Glyco_tranf_GTA_type"/>
    <property type="match status" value="1"/>
</dbReference>
<dbReference type="Gene3D" id="3.90.550.10">
    <property type="entry name" value="Spore Coat Polysaccharide Biosynthesis Protein SpsA, Chain A"/>
    <property type="match status" value="1"/>
</dbReference>
<evidence type="ECO:0008006" key="3">
    <source>
        <dbReference type="Google" id="ProtNLM"/>
    </source>
</evidence>
<evidence type="ECO:0000313" key="2">
    <source>
        <dbReference type="Proteomes" id="UP001061361"/>
    </source>
</evidence>
<organism evidence="1 2">
    <name type="scientific">Pseudodesulfovibrio portus</name>
    <dbReference type="NCBI Taxonomy" id="231439"/>
    <lineage>
        <taxon>Bacteria</taxon>
        <taxon>Pseudomonadati</taxon>
        <taxon>Thermodesulfobacteriota</taxon>
        <taxon>Desulfovibrionia</taxon>
        <taxon>Desulfovibrionales</taxon>
        <taxon>Desulfovibrionaceae</taxon>
    </lineage>
</organism>
<dbReference type="PANTHER" id="PTHR43685:SF2">
    <property type="entry name" value="GLYCOSYLTRANSFERASE 2-LIKE DOMAIN-CONTAINING PROTEIN"/>
    <property type="match status" value="1"/>
</dbReference>